<dbReference type="Proteomes" id="UP001156102">
    <property type="component" value="Unassembled WGS sequence"/>
</dbReference>
<evidence type="ECO:0000313" key="4">
    <source>
        <dbReference type="Proteomes" id="UP001156102"/>
    </source>
</evidence>
<sequence>MLYEFSVTIPCAKAEKMTQMLIASGFYHLYHEQPIEVYSYHNGYGFTECRSGSALLKIYEETAVPDQVQARLAGLLHMPVDCQLVPEQSWQQPFPVIDLGNGWRIQPPDCGEAPHEQTILFEPPRAFGSGLHGTTQDCLRVILAEDFTGKRVLDLGTGAGLLSIAAALRGAGRIVAVDIEDVRAEVLYNAGLNKLSRIEVLQGDVLDPVFRLHEAFDWIFANIGGDEVKSLCPFILSHLKQGGRVLLSGMVTWNYKDVVRRYAMGGLKQQLLARSEEWITVQMHTG</sequence>
<dbReference type="AlphaFoldDB" id="A0AA42BQ64"/>
<gene>
    <name evidence="3" type="ORF">NK662_13460</name>
</gene>
<dbReference type="GO" id="GO:0005840">
    <property type="term" value="C:ribosome"/>
    <property type="evidence" value="ECO:0007669"/>
    <property type="project" value="UniProtKB-KW"/>
</dbReference>
<name>A0AA42BQ64_9BACI</name>
<dbReference type="SUPFAM" id="SSF53335">
    <property type="entry name" value="S-adenosyl-L-methionine-dependent methyltransferases"/>
    <property type="match status" value="1"/>
</dbReference>
<dbReference type="EMBL" id="JANCLT010000006">
    <property type="protein sequence ID" value="MCP8969537.1"/>
    <property type="molecule type" value="Genomic_DNA"/>
</dbReference>
<keyword evidence="3" id="KW-0689">Ribosomal protein</keyword>
<dbReference type="InterPro" id="IPR050078">
    <property type="entry name" value="Ribosomal_L11_MeTrfase_PrmA"/>
</dbReference>
<proteinExistence type="predicted"/>
<comment type="caution">
    <text evidence="3">The sequence shown here is derived from an EMBL/GenBank/DDBJ whole genome shotgun (WGS) entry which is preliminary data.</text>
</comment>
<accession>A0AA42BQ64</accession>
<dbReference type="InterPro" id="IPR029063">
    <property type="entry name" value="SAM-dependent_MTases_sf"/>
</dbReference>
<evidence type="ECO:0000256" key="2">
    <source>
        <dbReference type="ARBA" id="ARBA00022679"/>
    </source>
</evidence>
<dbReference type="GO" id="GO:0008276">
    <property type="term" value="F:protein methyltransferase activity"/>
    <property type="evidence" value="ECO:0007669"/>
    <property type="project" value="TreeGrafter"/>
</dbReference>
<dbReference type="Pfam" id="PF06325">
    <property type="entry name" value="PrmA"/>
    <property type="match status" value="1"/>
</dbReference>
<keyword evidence="4" id="KW-1185">Reference proteome</keyword>
<dbReference type="GO" id="GO:0032259">
    <property type="term" value="P:methylation"/>
    <property type="evidence" value="ECO:0007669"/>
    <property type="project" value="UniProtKB-KW"/>
</dbReference>
<dbReference type="PANTHER" id="PTHR43648">
    <property type="entry name" value="ELECTRON TRANSFER FLAVOPROTEIN BETA SUBUNIT LYSINE METHYLTRANSFERASE"/>
    <property type="match status" value="1"/>
</dbReference>
<reference evidence="3" key="1">
    <citation type="submission" date="2022-07" db="EMBL/GenBank/DDBJ databases">
        <authorList>
            <person name="Li W.-J."/>
            <person name="Deng Q.-Q."/>
        </authorList>
    </citation>
    <scope>NUCLEOTIDE SEQUENCE</scope>
    <source>
        <strain evidence="3">SYSU M60031</strain>
    </source>
</reference>
<organism evidence="3 4">
    <name type="scientific">Ectobacillus ponti</name>
    <dbReference type="NCBI Taxonomy" id="2961894"/>
    <lineage>
        <taxon>Bacteria</taxon>
        <taxon>Bacillati</taxon>
        <taxon>Bacillota</taxon>
        <taxon>Bacilli</taxon>
        <taxon>Bacillales</taxon>
        <taxon>Bacillaceae</taxon>
        <taxon>Ectobacillus</taxon>
    </lineage>
</organism>
<keyword evidence="3" id="KW-0687">Ribonucleoprotein</keyword>
<dbReference type="CDD" id="cd02440">
    <property type="entry name" value="AdoMet_MTases"/>
    <property type="match status" value="1"/>
</dbReference>
<dbReference type="Gene3D" id="3.40.50.150">
    <property type="entry name" value="Vaccinia Virus protein VP39"/>
    <property type="match status" value="1"/>
</dbReference>
<evidence type="ECO:0000313" key="3">
    <source>
        <dbReference type="EMBL" id="MCP8969537.1"/>
    </source>
</evidence>
<keyword evidence="1 3" id="KW-0489">Methyltransferase</keyword>
<dbReference type="PANTHER" id="PTHR43648:SF1">
    <property type="entry name" value="ELECTRON TRANSFER FLAVOPROTEIN BETA SUBUNIT LYSINE METHYLTRANSFERASE"/>
    <property type="match status" value="1"/>
</dbReference>
<keyword evidence="2" id="KW-0808">Transferase</keyword>
<evidence type="ECO:0000256" key="1">
    <source>
        <dbReference type="ARBA" id="ARBA00022603"/>
    </source>
</evidence>
<dbReference type="RefSeq" id="WP_254759457.1">
    <property type="nucleotide sequence ID" value="NZ_JANCLT010000006.1"/>
</dbReference>
<protein>
    <submittedName>
        <fullName evidence="3">50S ribosomal protein L11 methyltransferase</fullName>
    </submittedName>
</protein>